<gene>
    <name evidence="1" type="ORF">CLUP02_00622</name>
</gene>
<dbReference type="GeneID" id="73334679"/>
<protein>
    <submittedName>
        <fullName evidence="1">Uncharacterized protein</fullName>
    </submittedName>
</protein>
<name>A0A9Q8SBF9_9PEZI</name>
<keyword evidence="2" id="KW-1185">Reference proteome</keyword>
<accession>A0A9Q8SBF9</accession>
<evidence type="ECO:0000313" key="2">
    <source>
        <dbReference type="Proteomes" id="UP000830671"/>
    </source>
</evidence>
<dbReference type="RefSeq" id="XP_049135626.1">
    <property type="nucleotide sequence ID" value="XM_049279669.1"/>
</dbReference>
<organism evidence="1 2">
    <name type="scientific">Colletotrichum lupini</name>
    <dbReference type="NCBI Taxonomy" id="145971"/>
    <lineage>
        <taxon>Eukaryota</taxon>
        <taxon>Fungi</taxon>
        <taxon>Dikarya</taxon>
        <taxon>Ascomycota</taxon>
        <taxon>Pezizomycotina</taxon>
        <taxon>Sordariomycetes</taxon>
        <taxon>Hypocreomycetidae</taxon>
        <taxon>Glomerellales</taxon>
        <taxon>Glomerellaceae</taxon>
        <taxon>Colletotrichum</taxon>
        <taxon>Colletotrichum acutatum species complex</taxon>
    </lineage>
</organism>
<dbReference type="Proteomes" id="UP000830671">
    <property type="component" value="Chromosome 1"/>
</dbReference>
<dbReference type="EMBL" id="CP019471">
    <property type="protein sequence ID" value="UQC73975.1"/>
    <property type="molecule type" value="Genomic_DNA"/>
</dbReference>
<dbReference type="KEGG" id="clup:CLUP02_00622"/>
<sequence length="82" mass="8751">MQNSPGIADWPVIGSAPREGQLKLNSFVPRLANSYAVRLNNVGDNKLGAGARGVSKSSKIADSRRESQAKQGAVRLCLQWTG</sequence>
<reference evidence="1" key="1">
    <citation type="journal article" date="2021" name="Mol. Plant Microbe Interact.">
        <title>Complete Genome Sequence of the Plant-Pathogenic Fungus Colletotrichum lupini.</title>
        <authorList>
            <person name="Baroncelli R."/>
            <person name="Pensec F."/>
            <person name="Da Lio D."/>
            <person name="Boufleur T."/>
            <person name="Vicente I."/>
            <person name="Sarrocco S."/>
            <person name="Picot A."/>
            <person name="Baraldi E."/>
            <person name="Sukno S."/>
            <person name="Thon M."/>
            <person name="Le Floch G."/>
        </authorList>
    </citation>
    <scope>NUCLEOTIDE SEQUENCE</scope>
    <source>
        <strain evidence="1">IMI 504893</strain>
    </source>
</reference>
<dbReference type="AlphaFoldDB" id="A0A9Q8SBF9"/>
<evidence type="ECO:0000313" key="1">
    <source>
        <dbReference type="EMBL" id="UQC73975.1"/>
    </source>
</evidence>
<proteinExistence type="predicted"/>